<proteinExistence type="predicted"/>
<sequence>MDICYTRSFQKDQVPFQGIQTDSANSSEKVDTAILIETTYPTSSSEEILSYSDEPHEATTVVAAPQNKSAEKQYVVKEICANFIYAGTINLNSMVDLWQTSYYRATEKVPCFKMFIRKLTMKEKQLYKQKYGNFDDSVEWEDCNLELRSSMEIKKHFLQGCEKGHGVLENIIIGDKNDTTSKYNLDPESPDQWLVVQNLLLMRDCDTGDVIVFSRVPHKPHSDVIIEALKQFGENTTDGKFICGDQPPIKKKAIEVEEETEESI</sequence>
<evidence type="ECO:0000313" key="1">
    <source>
        <dbReference type="EMBL" id="CAH2040216.1"/>
    </source>
</evidence>
<feature type="non-terminal residue" evidence="1">
    <location>
        <position position="264"/>
    </location>
</feature>
<organism evidence="1 2">
    <name type="scientific">Iphiclides podalirius</name>
    <name type="common">scarce swallowtail</name>
    <dbReference type="NCBI Taxonomy" id="110791"/>
    <lineage>
        <taxon>Eukaryota</taxon>
        <taxon>Metazoa</taxon>
        <taxon>Ecdysozoa</taxon>
        <taxon>Arthropoda</taxon>
        <taxon>Hexapoda</taxon>
        <taxon>Insecta</taxon>
        <taxon>Pterygota</taxon>
        <taxon>Neoptera</taxon>
        <taxon>Endopterygota</taxon>
        <taxon>Lepidoptera</taxon>
        <taxon>Glossata</taxon>
        <taxon>Ditrysia</taxon>
        <taxon>Papilionoidea</taxon>
        <taxon>Papilionidae</taxon>
        <taxon>Papilioninae</taxon>
        <taxon>Iphiclides</taxon>
    </lineage>
</organism>
<accession>A0ABN8HWE8</accession>
<reference evidence="1" key="1">
    <citation type="submission" date="2022-03" db="EMBL/GenBank/DDBJ databases">
        <authorList>
            <person name="Martin H S."/>
        </authorList>
    </citation>
    <scope>NUCLEOTIDE SEQUENCE</scope>
</reference>
<name>A0ABN8HWE8_9NEOP</name>
<keyword evidence="2" id="KW-1185">Reference proteome</keyword>
<protein>
    <submittedName>
        <fullName evidence="1">Uncharacterized protein</fullName>
    </submittedName>
</protein>
<evidence type="ECO:0000313" key="2">
    <source>
        <dbReference type="Proteomes" id="UP000837857"/>
    </source>
</evidence>
<dbReference type="Proteomes" id="UP000837857">
    <property type="component" value="Chromosome 12"/>
</dbReference>
<dbReference type="EMBL" id="OW152824">
    <property type="protein sequence ID" value="CAH2040216.1"/>
    <property type="molecule type" value="Genomic_DNA"/>
</dbReference>
<gene>
    <name evidence="1" type="ORF">IPOD504_LOCUS2382</name>
</gene>